<dbReference type="Pfam" id="PF00892">
    <property type="entry name" value="EamA"/>
    <property type="match status" value="1"/>
</dbReference>
<dbReference type="InterPro" id="IPR000620">
    <property type="entry name" value="EamA_dom"/>
</dbReference>
<protein>
    <submittedName>
        <fullName evidence="10">Inner membrane transporter RhtA</fullName>
    </submittedName>
</protein>
<evidence type="ECO:0000256" key="5">
    <source>
        <dbReference type="ARBA" id="ARBA00022989"/>
    </source>
</evidence>
<sequence length="309" mass="30904">MSQQLGAAVAVALFPAVGAAGAVALRLGFSALVLLVVCRPRLRHDRGDWSVAAGFGAGIVAMNVCFYQAIERIPLGLAVTIELLGPLTLSVVLDRRARAYALGALALAGVVLIGAPGVGGGEGGDWDPLGVAFALGAGAGWVVYILTSASAGRRFARGEGLALGMAVGALVSLPLGLTVAGPRLLEPSVLALGAAVALLSTALPYALEMAALRRIRASVFAMLMSLSPAIAALVGFVVLGQELSGLDAAGIALVAGASAAAARQRRRVARQRLSARIPGTPSGDTDGFSTASTVSIRQSSPSASTSSTS</sequence>
<feature type="transmembrane region" description="Helical" evidence="8">
    <location>
        <begin position="75"/>
        <end position="93"/>
    </location>
</feature>
<evidence type="ECO:0000313" key="10">
    <source>
        <dbReference type="EMBL" id="PJJ54257.1"/>
    </source>
</evidence>
<keyword evidence="6 8" id="KW-0472">Membrane</keyword>
<feature type="compositionally biased region" description="Polar residues" evidence="7">
    <location>
        <begin position="287"/>
        <end position="298"/>
    </location>
</feature>
<dbReference type="AlphaFoldDB" id="A0A2M9B8L2"/>
<reference evidence="10 11" key="1">
    <citation type="submission" date="2017-11" db="EMBL/GenBank/DDBJ databases">
        <title>Genomic Encyclopedia of Archaeal and Bacterial Type Strains, Phase II (KMG-II): From Individual Species to Whole Genera.</title>
        <authorList>
            <person name="Goeker M."/>
        </authorList>
    </citation>
    <scope>NUCLEOTIDE SEQUENCE [LARGE SCALE GENOMIC DNA]</scope>
    <source>
        <strain evidence="10 11">DSM 27763</strain>
    </source>
</reference>
<dbReference type="Proteomes" id="UP000230842">
    <property type="component" value="Unassembled WGS sequence"/>
</dbReference>
<feature type="transmembrane region" description="Helical" evidence="8">
    <location>
        <begin position="12"/>
        <end position="37"/>
    </location>
</feature>
<feature type="transmembrane region" description="Helical" evidence="8">
    <location>
        <begin position="100"/>
        <end position="119"/>
    </location>
</feature>
<accession>A0A2M9B8L2</accession>
<evidence type="ECO:0000259" key="9">
    <source>
        <dbReference type="Pfam" id="PF00892"/>
    </source>
</evidence>
<proteinExistence type="inferred from homology"/>
<dbReference type="InterPro" id="IPR051258">
    <property type="entry name" value="Diverse_Substrate_Transporter"/>
</dbReference>
<gene>
    <name evidence="10" type="ORF">CLV56_3765</name>
</gene>
<keyword evidence="3" id="KW-1003">Cell membrane</keyword>
<feature type="transmembrane region" description="Helical" evidence="8">
    <location>
        <begin position="187"/>
        <end position="207"/>
    </location>
</feature>
<evidence type="ECO:0000256" key="6">
    <source>
        <dbReference type="ARBA" id="ARBA00023136"/>
    </source>
</evidence>
<evidence type="ECO:0000313" key="11">
    <source>
        <dbReference type="Proteomes" id="UP000230842"/>
    </source>
</evidence>
<feature type="transmembrane region" description="Helical" evidence="8">
    <location>
        <begin position="161"/>
        <end position="181"/>
    </location>
</feature>
<evidence type="ECO:0000256" key="4">
    <source>
        <dbReference type="ARBA" id="ARBA00022692"/>
    </source>
</evidence>
<evidence type="ECO:0000256" key="8">
    <source>
        <dbReference type="SAM" id="Phobius"/>
    </source>
</evidence>
<evidence type="ECO:0000256" key="2">
    <source>
        <dbReference type="ARBA" id="ARBA00007362"/>
    </source>
</evidence>
<dbReference type="PANTHER" id="PTHR42920">
    <property type="entry name" value="OS03G0707200 PROTEIN-RELATED"/>
    <property type="match status" value="1"/>
</dbReference>
<evidence type="ECO:0000256" key="7">
    <source>
        <dbReference type="SAM" id="MobiDB-lite"/>
    </source>
</evidence>
<evidence type="ECO:0000256" key="1">
    <source>
        <dbReference type="ARBA" id="ARBA00004651"/>
    </source>
</evidence>
<dbReference type="GO" id="GO:0005886">
    <property type="term" value="C:plasma membrane"/>
    <property type="evidence" value="ECO:0007669"/>
    <property type="project" value="UniProtKB-SubCell"/>
</dbReference>
<keyword evidence="11" id="KW-1185">Reference proteome</keyword>
<organism evidence="10 11">
    <name type="scientific">Mumia flava</name>
    <dbReference type="NCBI Taxonomy" id="1348852"/>
    <lineage>
        <taxon>Bacteria</taxon>
        <taxon>Bacillati</taxon>
        <taxon>Actinomycetota</taxon>
        <taxon>Actinomycetes</taxon>
        <taxon>Propionibacteriales</taxon>
        <taxon>Nocardioidaceae</taxon>
        <taxon>Mumia</taxon>
    </lineage>
</organism>
<feature type="transmembrane region" description="Helical" evidence="8">
    <location>
        <begin position="49"/>
        <end position="69"/>
    </location>
</feature>
<comment type="caution">
    <text evidence="10">The sequence shown here is derived from an EMBL/GenBank/DDBJ whole genome shotgun (WGS) entry which is preliminary data.</text>
</comment>
<dbReference type="EMBL" id="PGEZ01000002">
    <property type="protein sequence ID" value="PJJ54257.1"/>
    <property type="molecule type" value="Genomic_DNA"/>
</dbReference>
<dbReference type="PANTHER" id="PTHR42920:SF5">
    <property type="entry name" value="EAMA DOMAIN-CONTAINING PROTEIN"/>
    <property type="match status" value="1"/>
</dbReference>
<feature type="transmembrane region" description="Helical" evidence="8">
    <location>
        <begin position="219"/>
        <end position="239"/>
    </location>
</feature>
<feature type="region of interest" description="Disordered" evidence="7">
    <location>
        <begin position="271"/>
        <end position="309"/>
    </location>
</feature>
<feature type="transmembrane region" description="Helical" evidence="8">
    <location>
        <begin position="245"/>
        <end position="262"/>
    </location>
</feature>
<keyword evidence="4 8" id="KW-0812">Transmembrane</keyword>
<dbReference type="InterPro" id="IPR037185">
    <property type="entry name" value="EmrE-like"/>
</dbReference>
<dbReference type="SUPFAM" id="SSF103481">
    <property type="entry name" value="Multidrug resistance efflux transporter EmrE"/>
    <property type="match status" value="2"/>
</dbReference>
<comment type="subcellular location">
    <subcellularLocation>
        <location evidence="1">Cell membrane</location>
        <topology evidence="1">Multi-pass membrane protein</topology>
    </subcellularLocation>
</comment>
<feature type="transmembrane region" description="Helical" evidence="8">
    <location>
        <begin position="131"/>
        <end position="149"/>
    </location>
</feature>
<evidence type="ECO:0000256" key="3">
    <source>
        <dbReference type="ARBA" id="ARBA00022475"/>
    </source>
</evidence>
<comment type="similarity">
    <text evidence="2">Belongs to the EamA transporter family.</text>
</comment>
<feature type="domain" description="EamA" evidence="9">
    <location>
        <begin position="129"/>
        <end position="257"/>
    </location>
</feature>
<name>A0A2M9B8L2_9ACTN</name>
<feature type="compositionally biased region" description="Low complexity" evidence="7">
    <location>
        <begin position="299"/>
        <end position="309"/>
    </location>
</feature>
<keyword evidence="5 8" id="KW-1133">Transmembrane helix</keyword>